<dbReference type="PANTHER" id="PTHR31323:SF15">
    <property type="entry name" value="MECHANOSENSITIVE ION CHANNEL PROTEIN MSY1"/>
    <property type="match status" value="1"/>
</dbReference>
<feature type="compositionally biased region" description="Polar residues" evidence="5">
    <location>
        <begin position="855"/>
        <end position="864"/>
    </location>
</feature>
<dbReference type="GO" id="GO:0005262">
    <property type="term" value="F:calcium channel activity"/>
    <property type="evidence" value="ECO:0007669"/>
    <property type="project" value="TreeGrafter"/>
</dbReference>
<evidence type="ECO:0000256" key="3">
    <source>
        <dbReference type="ARBA" id="ARBA00022989"/>
    </source>
</evidence>
<feature type="compositionally biased region" description="Basic and acidic residues" evidence="5">
    <location>
        <begin position="831"/>
        <end position="840"/>
    </location>
</feature>
<feature type="compositionally biased region" description="Polar residues" evidence="5">
    <location>
        <begin position="799"/>
        <end position="809"/>
    </location>
</feature>
<protein>
    <submittedName>
        <fullName evidence="8">MS ion channel protein</fullName>
    </submittedName>
</protein>
<dbReference type="STRING" id="1097556.R4X8C4"/>
<feature type="transmembrane region" description="Helical" evidence="6">
    <location>
        <begin position="150"/>
        <end position="172"/>
    </location>
</feature>
<comment type="caution">
    <text evidence="8">The sequence shown here is derived from an EMBL/GenBank/DDBJ whole genome shotgun (WGS) entry which is preliminary data.</text>
</comment>
<evidence type="ECO:0000256" key="1">
    <source>
        <dbReference type="ARBA" id="ARBA00004370"/>
    </source>
</evidence>
<dbReference type="InterPro" id="IPR010920">
    <property type="entry name" value="LSM_dom_sf"/>
</dbReference>
<feature type="compositionally biased region" description="Polar residues" evidence="5">
    <location>
        <begin position="925"/>
        <end position="943"/>
    </location>
</feature>
<organism evidence="8 9">
    <name type="scientific">Taphrina deformans (strain PYCC 5710 / ATCC 11124 / CBS 356.35 / IMI 108563 / JCM 9778 / NBRC 8474)</name>
    <name type="common">Peach leaf curl fungus</name>
    <name type="synonym">Lalaria deformans</name>
    <dbReference type="NCBI Taxonomy" id="1097556"/>
    <lineage>
        <taxon>Eukaryota</taxon>
        <taxon>Fungi</taxon>
        <taxon>Dikarya</taxon>
        <taxon>Ascomycota</taxon>
        <taxon>Taphrinomycotina</taxon>
        <taxon>Taphrinomycetes</taxon>
        <taxon>Taphrinales</taxon>
        <taxon>Taphrinaceae</taxon>
        <taxon>Taphrina</taxon>
    </lineage>
</organism>
<dbReference type="InterPro" id="IPR006685">
    <property type="entry name" value="MscS_channel_2nd"/>
</dbReference>
<accession>R4X8C4</accession>
<name>R4X8C4_TAPDE</name>
<comment type="subcellular location">
    <subcellularLocation>
        <location evidence="1">Membrane</location>
    </subcellularLocation>
</comment>
<keyword evidence="3 6" id="KW-1133">Transmembrane helix</keyword>
<dbReference type="PANTHER" id="PTHR31323">
    <property type="entry name" value="MECHANOSENSITIVE ION CHANNEL PROTEIN MSY2"/>
    <property type="match status" value="1"/>
</dbReference>
<reference evidence="8 9" key="1">
    <citation type="journal article" date="2013" name="MBio">
        <title>Genome sequencing of the plant pathogen Taphrina deformans, the causal agent of peach leaf curl.</title>
        <authorList>
            <person name="Cisse O.H."/>
            <person name="Almeida J.M.G.C.F."/>
            <person name="Fonseca A."/>
            <person name="Kumar A.A."/>
            <person name="Salojaervi J."/>
            <person name="Overmyer K."/>
            <person name="Hauser P.M."/>
            <person name="Pagni M."/>
        </authorList>
    </citation>
    <scope>NUCLEOTIDE SEQUENCE [LARGE SCALE GENOMIC DNA]</scope>
    <source>
        <strain evidence="9">PYCC 5710 / ATCC 11124 / CBS 356.35 / IMI 108563 / JCM 9778 / NBRC 8474</strain>
    </source>
</reference>
<dbReference type="eggNOG" id="KOG4629">
    <property type="taxonomic scope" value="Eukaryota"/>
</dbReference>
<dbReference type="Pfam" id="PF00924">
    <property type="entry name" value="MS_channel_2nd"/>
    <property type="match status" value="1"/>
</dbReference>
<dbReference type="InterPro" id="IPR002048">
    <property type="entry name" value="EF_hand_dom"/>
</dbReference>
<dbReference type="PROSITE" id="PS50222">
    <property type="entry name" value="EF_HAND_2"/>
    <property type="match status" value="1"/>
</dbReference>
<evidence type="ECO:0000313" key="9">
    <source>
        <dbReference type="Proteomes" id="UP000013776"/>
    </source>
</evidence>
<dbReference type="SUPFAM" id="SSF50182">
    <property type="entry name" value="Sm-like ribonucleoproteins"/>
    <property type="match status" value="1"/>
</dbReference>
<dbReference type="InterPro" id="IPR058650">
    <property type="entry name" value="Msy1/2-like"/>
</dbReference>
<feature type="transmembrane region" description="Helical" evidence="6">
    <location>
        <begin position="407"/>
        <end position="427"/>
    </location>
</feature>
<dbReference type="Proteomes" id="UP000013776">
    <property type="component" value="Unassembled WGS sequence"/>
</dbReference>
<dbReference type="Gene3D" id="2.30.30.60">
    <property type="match status" value="1"/>
</dbReference>
<dbReference type="VEuPathDB" id="FungiDB:TAPDE_001667"/>
<feature type="transmembrane region" description="Helical" evidence="6">
    <location>
        <begin position="192"/>
        <end position="213"/>
    </location>
</feature>
<feature type="region of interest" description="Disordered" evidence="5">
    <location>
        <begin position="648"/>
        <end position="669"/>
    </location>
</feature>
<feature type="domain" description="EF-hand" evidence="7">
    <location>
        <begin position="354"/>
        <end position="389"/>
    </location>
</feature>
<sequence length="943" mass="105434">MSEKRSGPEGAELLDDGHESDGDTFDQIADHPAHLPVSQVMVRPIKRPLTTLGKIFKWVHNFSMFTRWFLYITPLTLILLVPLLVGALYHPQGRVFSVAGVELQWFAIWWEIIWLTLWAAKLAAKLIPLIVGPIFSVFTNSYKKWRDLCVALEVALTLFFWWLAVYISFLPIMEHHQSAQYAGTRQGWQTTLNRIILSVFIAACLNLIEKLLIQLVAIGFHQRQYEDRIVLNKFQIASLTKLYKYSRETERLTVDNDVPTSNIPSGARTPNQALNMVGRAVQKTARDAVGKVTGEIAGRRMEHSNAPRQVVLSLLDSTTGAQTLARRLFASYHAIHNKADEDYIRREEMRDAFNEDEEADAAFAMFDKDFNGDVTCEEMEIACVEISKERKSITSSLKDLDHAVSKLDDICVVIVAIIVVLIFISLISRSFSGVLTSAGTTILGLSWLFSQLAQEFLASIVFVFVKHPFDVGDRVDVLMNGTVQSLLVKEISLMATEFRMLDGRIVQAPNNVLNQLFILNMRRTGGVAEGVPTTLRFGVSIEKIDALRQSMLEFVRSEPRDYKPDILSELTDIPNLQSVKFSLIFFHKQNWQNEGLRIGRRNKFMCALMTNMQRLGMESSIYNGPGGAPETPMFLQYMQAPVTSSKGISIPGSAAPAHPSVSQQPFDPLTSNAAQNAQISNLTKEPENEEAIDDDEPTVIPGHSHEIGGRRASVLNSGVRRRPRKSSVAAHMQTVDYSLGATDFAQSNANDFFEESQERGLQAVLEVAEEYEDRAQEERYARERKERKSASRARSPSSGSMLQRSSTNMSARSRTGSRRNRFRLMPSRTRASRDERRSGEYDEEYNLEQIPSGESGDTQRSTAARTIDSVISGQRQRRNPSPAAVAARDMSVIPEDREASISPLRRGLTEMSFGADEVLNVTPAAGTTSGLPTIRHTSPSPAP</sequence>
<gene>
    <name evidence="8" type="ORF">TAPDE_001667</name>
</gene>
<feature type="compositionally biased region" description="Basic and acidic residues" evidence="5">
    <location>
        <begin position="773"/>
        <end position="789"/>
    </location>
</feature>
<evidence type="ECO:0000256" key="5">
    <source>
        <dbReference type="SAM" id="MobiDB-lite"/>
    </source>
</evidence>
<dbReference type="InterPro" id="IPR023408">
    <property type="entry name" value="MscS_beta-dom_sf"/>
</dbReference>
<feature type="region of interest" description="Disordered" evidence="5">
    <location>
        <begin position="683"/>
        <end position="706"/>
    </location>
</feature>
<dbReference type="GO" id="GO:0006874">
    <property type="term" value="P:intracellular calcium ion homeostasis"/>
    <property type="evidence" value="ECO:0007669"/>
    <property type="project" value="TreeGrafter"/>
</dbReference>
<feature type="region of interest" description="Disordered" evidence="5">
    <location>
        <begin position="923"/>
        <end position="943"/>
    </location>
</feature>
<feature type="compositionally biased region" description="Acidic residues" evidence="5">
    <location>
        <begin position="687"/>
        <end position="697"/>
    </location>
</feature>
<feature type="region of interest" description="Disordered" evidence="5">
    <location>
        <begin position="771"/>
        <end position="864"/>
    </location>
</feature>
<dbReference type="OrthoDB" id="544685at2759"/>
<evidence type="ECO:0000256" key="4">
    <source>
        <dbReference type="ARBA" id="ARBA00023136"/>
    </source>
</evidence>
<dbReference type="AlphaFoldDB" id="R4X8C4"/>
<dbReference type="Pfam" id="PF25886">
    <property type="entry name" value="Msy1"/>
    <property type="match status" value="1"/>
</dbReference>
<evidence type="ECO:0000313" key="8">
    <source>
        <dbReference type="EMBL" id="CCG81808.1"/>
    </source>
</evidence>
<feature type="compositionally biased region" description="Polar residues" evidence="5">
    <location>
        <begin position="660"/>
        <end position="669"/>
    </location>
</feature>
<proteinExistence type="predicted"/>
<feature type="transmembrane region" description="Helical" evidence="6">
    <location>
        <begin position="68"/>
        <end position="89"/>
    </location>
</feature>
<dbReference type="EMBL" id="CAHR02000060">
    <property type="protein sequence ID" value="CCG81808.1"/>
    <property type="molecule type" value="Genomic_DNA"/>
</dbReference>
<evidence type="ECO:0000259" key="7">
    <source>
        <dbReference type="PROSITE" id="PS50222"/>
    </source>
</evidence>
<keyword evidence="2 6" id="KW-0812">Transmembrane</keyword>
<evidence type="ECO:0000256" key="6">
    <source>
        <dbReference type="SAM" id="Phobius"/>
    </source>
</evidence>
<evidence type="ECO:0000256" key="2">
    <source>
        <dbReference type="ARBA" id="ARBA00022692"/>
    </source>
</evidence>
<dbReference type="GO" id="GO:0005509">
    <property type="term" value="F:calcium ion binding"/>
    <property type="evidence" value="ECO:0007669"/>
    <property type="project" value="InterPro"/>
</dbReference>
<dbReference type="GO" id="GO:0016020">
    <property type="term" value="C:membrane"/>
    <property type="evidence" value="ECO:0007669"/>
    <property type="project" value="UniProtKB-SubCell"/>
</dbReference>
<keyword evidence="9" id="KW-1185">Reference proteome</keyword>
<keyword evidence="4 6" id="KW-0472">Membrane</keyword>
<feature type="transmembrane region" description="Helical" evidence="6">
    <location>
        <begin position="109"/>
        <end position="138"/>
    </location>
</feature>